<keyword evidence="2" id="KW-0408">Iron</keyword>
<keyword evidence="5" id="KW-1185">Reference proteome</keyword>
<dbReference type="InterPro" id="IPR026992">
    <property type="entry name" value="DIOX_N"/>
</dbReference>
<comment type="caution">
    <text evidence="4">The sequence shown here is derived from an EMBL/GenBank/DDBJ whole genome shotgun (WGS) entry which is preliminary data.</text>
</comment>
<name>A0A9W9S4H4_9EURO</name>
<sequence>MAENFSSVPVLDFQDAISPDTKAKFLSQLRHALVDIGFFYLRNPPITEETRREFLEKSLAFFDLPLSMKHEIDMPKSKYFKGYTGPRQEKTAAEKDERESLTLGLFGIEESSSEDQVLPGASGCCLVGPNQWPEENTVPGFQPSVETYLSEIQTVSELFTIFIAEALDLDPAVFSKFFHVPRLNAMRLSCYPSPYDLDPNQTEFQGVGPHKDGSFLTFLLQGTEHSSLEVQTKSGSWIAVPPIPNTLVINIGRSLEAMTHGVCVATTHRVSLTREQYQGPNNEMLGKRISAAFFQYPSSSVTPEHLLLDIPPHILALRKDSKSDAETFFEGLFKTSYNDAILTNALTSHPEVGARWYPNELAAALRKQNEGKQLDDVTLKKSAAVH</sequence>
<dbReference type="Pfam" id="PF14226">
    <property type="entry name" value="DIOX_N"/>
    <property type="match status" value="1"/>
</dbReference>
<dbReference type="SUPFAM" id="SSF51197">
    <property type="entry name" value="Clavaminate synthase-like"/>
    <property type="match status" value="1"/>
</dbReference>
<organism evidence="4 5">
    <name type="scientific">Penicillium cosmopolitanum</name>
    <dbReference type="NCBI Taxonomy" id="1131564"/>
    <lineage>
        <taxon>Eukaryota</taxon>
        <taxon>Fungi</taxon>
        <taxon>Dikarya</taxon>
        <taxon>Ascomycota</taxon>
        <taxon>Pezizomycotina</taxon>
        <taxon>Eurotiomycetes</taxon>
        <taxon>Eurotiomycetidae</taxon>
        <taxon>Eurotiales</taxon>
        <taxon>Aspergillaceae</taxon>
        <taxon>Penicillium</taxon>
    </lineage>
</organism>
<dbReference type="GO" id="GO:0016491">
    <property type="term" value="F:oxidoreductase activity"/>
    <property type="evidence" value="ECO:0007669"/>
    <property type="project" value="UniProtKB-KW"/>
</dbReference>
<dbReference type="PANTHER" id="PTHR47990">
    <property type="entry name" value="2-OXOGLUTARATE (2OG) AND FE(II)-DEPENDENT OXYGENASE SUPERFAMILY PROTEIN-RELATED"/>
    <property type="match status" value="1"/>
</dbReference>
<dbReference type="Gene3D" id="2.60.120.330">
    <property type="entry name" value="B-lactam Antibiotic, Isopenicillin N Synthase, Chain"/>
    <property type="match status" value="1"/>
</dbReference>
<reference evidence="4" key="2">
    <citation type="journal article" date="2023" name="IMA Fungus">
        <title>Comparative genomic study of the Penicillium genus elucidates a diverse pangenome and 15 lateral gene transfer events.</title>
        <authorList>
            <person name="Petersen C."/>
            <person name="Sorensen T."/>
            <person name="Nielsen M.R."/>
            <person name="Sondergaard T.E."/>
            <person name="Sorensen J.L."/>
            <person name="Fitzpatrick D.A."/>
            <person name="Frisvad J.C."/>
            <person name="Nielsen K.L."/>
        </authorList>
    </citation>
    <scope>NUCLEOTIDE SEQUENCE</scope>
    <source>
        <strain evidence="4">IBT 29677</strain>
    </source>
</reference>
<dbReference type="InterPro" id="IPR050231">
    <property type="entry name" value="Iron_ascorbate_oxido_reductase"/>
</dbReference>
<reference evidence="4" key="1">
    <citation type="submission" date="2022-12" db="EMBL/GenBank/DDBJ databases">
        <authorList>
            <person name="Petersen C."/>
        </authorList>
    </citation>
    <scope>NUCLEOTIDE SEQUENCE</scope>
    <source>
        <strain evidence="4">IBT 29677</strain>
    </source>
</reference>
<dbReference type="Proteomes" id="UP001147747">
    <property type="component" value="Unassembled WGS sequence"/>
</dbReference>
<dbReference type="AlphaFoldDB" id="A0A9W9S4H4"/>
<evidence type="ECO:0000256" key="1">
    <source>
        <dbReference type="ARBA" id="ARBA00008056"/>
    </source>
</evidence>
<proteinExistence type="inferred from homology"/>
<dbReference type="InterPro" id="IPR044861">
    <property type="entry name" value="IPNS-like_FE2OG_OXY"/>
</dbReference>
<dbReference type="InterPro" id="IPR005123">
    <property type="entry name" value="Oxoglu/Fe-dep_dioxygenase_dom"/>
</dbReference>
<dbReference type="GeneID" id="81377662"/>
<accession>A0A9W9S4H4</accession>
<keyword evidence="2" id="KW-0560">Oxidoreductase</keyword>
<keyword evidence="2" id="KW-0479">Metal-binding</keyword>
<dbReference type="InterPro" id="IPR027443">
    <property type="entry name" value="IPNS-like_sf"/>
</dbReference>
<comment type="similarity">
    <text evidence="1 2">Belongs to the iron/ascorbate-dependent oxidoreductase family.</text>
</comment>
<dbReference type="RefSeq" id="XP_056480671.1">
    <property type="nucleotide sequence ID" value="XM_056638682.1"/>
</dbReference>
<dbReference type="GO" id="GO:0044283">
    <property type="term" value="P:small molecule biosynthetic process"/>
    <property type="evidence" value="ECO:0007669"/>
    <property type="project" value="UniProtKB-ARBA"/>
</dbReference>
<evidence type="ECO:0000313" key="5">
    <source>
        <dbReference type="Proteomes" id="UP001147747"/>
    </source>
</evidence>
<evidence type="ECO:0000313" key="4">
    <source>
        <dbReference type="EMBL" id="KAJ5369433.1"/>
    </source>
</evidence>
<dbReference type="EMBL" id="JAPZBU010000013">
    <property type="protein sequence ID" value="KAJ5369433.1"/>
    <property type="molecule type" value="Genomic_DNA"/>
</dbReference>
<feature type="domain" description="Fe2OG dioxygenase" evidence="3">
    <location>
        <begin position="182"/>
        <end position="297"/>
    </location>
</feature>
<evidence type="ECO:0000256" key="2">
    <source>
        <dbReference type="RuleBase" id="RU003682"/>
    </source>
</evidence>
<dbReference type="GO" id="GO:0046872">
    <property type="term" value="F:metal ion binding"/>
    <property type="evidence" value="ECO:0007669"/>
    <property type="project" value="UniProtKB-KW"/>
</dbReference>
<dbReference type="PROSITE" id="PS51471">
    <property type="entry name" value="FE2OG_OXY"/>
    <property type="match status" value="1"/>
</dbReference>
<protein>
    <recommendedName>
        <fullName evidence="3">Fe2OG dioxygenase domain-containing protein</fullName>
    </recommendedName>
</protein>
<dbReference type="OrthoDB" id="627829at2759"/>
<evidence type="ECO:0000259" key="3">
    <source>
        <dbReference type="PROSITE" id="PS51471"/>
    </source>
</evidence>
<gene>
    <name evidence="4" type="ORF">N7509_014045</name>
</gene>
<dbReference type="Pfam" id="PF03171">
    <property type="entry name" value="2OG-FeII_Oxy"/>
    <property type="match status" value="1"/>
</dbReference>